<dbReference type="Proteomes" id="UP000799767">
    <property type="component" value="Unassembled WGS sequence"/>
</dbReference>
<sequence>MASFSRTFTFLALLNAFANAAPTLGSSLSGLEGDVNSVLSSVTSITATATPTSPAEASSIISSIFNAVPTPSSYLQAAEQLVAAGLTTENFVQAIQFLEDPLPAQASDQNVNLRNPTPPAYPQAGPNDAPYDLTEAQLRAAIYIPSTFKYGAKGAPQPAILVPGTGNVGYQTFEGNYIPLLQGSNIADPVWLNIPGFLLNDAQTNSEYVAYAINYIYGISNRRKVAVLAWSQGNINAQWAYKYWPSTRGRVTDHIGFSPDYHGTILTQSPSRVPEPPSFIQQAYNSQFIATLRANGGDAAYVPTTTIYSGFLDEIVEPQQGTGASGYLLSSSSAAASNNEVQVVCAGKPAGSFYTHEGTLYNPLGFALLKDALTHSGPGQASRLDLNTVCSTYLTPGLDLADFLLTEDVIVDAVVATGLYPHDVTTEPPIKPYAQ</sequence>
<dbReference type="RefSeq" id="XP_033588854.1">
    <property type="nucleotide sequence ID" value="XM_033737217.1"/>
</dbReference>
<dbReference type="Gene3D" id="3.40.50.1820">
    <property type="entry name" value="alpha/beta hydrolase"/>
    <property type="match status" value="1"/>
</dbReference>
<dbReference type="PANTHER" id="PTHR37574">
    <property type="entry name" value="LIPASE B"/>
    <property type="match status" value="1"/>
</dbReference>
<feature type="signal peptide" evidence="1">
    <location>
        <begin position="1"/>
        <end position="20"/>
    </location>
</feature>
<dbReference type="GeneID" id="54478219"/>
<dbReference type="AlphaFoldDB" id="A0A6A6PRL1"/>
<dbReference type="InterPro" id="IPR029058">
    <property type="entry name" value="AB_hydrolase_fold"/>
</dbReference>
<evidence type="ECO:0008006" key="4">
    <source>
        <dbReference type="Google" id="ProtNLM"/>
    </source>
</evidence>
<dbReference type="PANTHER" id="PTHR37574:SF1">
    <property type="entry name" value="LIPASE B"/>
    <property type="match status" value="1"/>
</dbReference>
<evidence type="ECO:0000313" key="2">
    <source>
        <dbReference type="EMBL" id="KAF2482284.1"/>
    </source>
</evidence>
<gene>
    <name evidence="2" type="ORF">BDY17DRAFT_324579</name>
</gene>
<name>A0A6A6PRL1_9PEZI</name>
<dbReference type="SUPFAM" id="SSF53474">
    <property type="entry name" value="alpha/beta-Hydrolases"/>
    <property type="match status" value="1"/>
</dbReference>
<keyword evidence="1" id="KW-0732">Signal</keyword>
<protein>
    <recommendedName>
        <fullName evidence="4">Lipase B</fullName>
    </recommendedName>
</protein>
<keyword evidence="3" id="KW-1185">Reference proteome</keyword>
<evidence type="ECO:0000313" key="3">
    <source>
        <dbReference type="Proteomes" id="UP000799767"/>
    </source>
</evidence>
<evidence type="ECO:0000256" key="1">
    <source>
        <dbReference type="SAM" id="SignalP"/>
    </source>
</evidence>
<organism evidence="2 3">
    <name type="scientific">Neohortaea acidophila</name>
    <dbReference type="NCBI Taxonomy" id="245834"/>
    <lineage>
        <taxon>Eukaryota</taxon>
        <taxon>Fungi</taxon>
        <taxon>Dikarya</taxon>
        <taxon>Ascomycota</taxon>
        <taxon>Pezizomycotina</taxon>
        <taxon>Dothideomycetes</taxon>
        <taxon>Dothideomycetidae</taxon>
        <taxon>Mycosphaerellales</taxon>
        <taxon>Teratosphaeriaceae</taxon>
        <taxon>Neohortaea</taxon>
    </lineage>
</organism>
<dbReference type="InterPro" id="IPR053228">
    <property type="entry name" value="Stereospecific_Lipase"/>
</dbReference>
<dbReference type="EMBL" id="MU001636">
    <property type="protein sequence ID" value="KAF2482284.1"/>
    <property type="molecule type" value="Genomic_DNA"/>
</dbReference>
<dbReference type="OrthoDB" id="4605274at2759"/>
<proteinExistence type="predicted"/>
<reference evidence="2" key="1">
    <citation type="journal article" date="2020" name="Stud. Mycol.">
        <title>101 Dothideomycetes genomes: a test case for predicting lifestyles and emergence of pathogens.</title>
        <authorList>
            <person name="Haridas S."/>
            <person name="Albert R."/>
            <person name="Binder M."/>
            <person name="Bloem J."/>
            <person name="Labutti K."/>
            <person name="Salamov A."/>
            <person name="Andreopoulos B."/>
            <person name="Baker S."/>
            <person name="Barry K."/>
            <person name="Bills G."/>
            <person name="Bluhm B."/>
            <person name="Cannon C."/>
            <person name="Castanera R."/>
            <person name="Culley D."/>
            <person name="Daum C."/>
            <person name="Ezra D."/>
            <person name="Gonzalez J."/>
            <person name="Henrissat B."/>
            <person name="Kuo A."/>
            <person name="Liang C."/>
            <person name="Lipzen A."/>
            <person name="Lutzoni F."/>
            <person name="Magnuson J."/>
            <person name="Mondo S."/>
            <person name="Nolan M."/>
            <person name="Ohm R."/>
            <person name="Pangilinan J."/>
            <person name="Park H.-J."/>
            <person name="Ramirez L."/>
            <person name="Alfaro M."/>
            <person name="Sun H."/>
            <person name="Tritt A."/>
            <person name="Yoshinaga Y."/>
            <person name="Zwiers L.-H."/>
            <person name="Turgeon B."/>
            <person name="Goodwin S."/>
            <person name="Spatafora J."/>
            <person name="Crous P."/>
            <person name="Grigoriev I."/>
        </authorList>
    </citation>
    <scope>NUCLEOTIDE SEQUENCE</scope>
    <source>
        <strain evidence="2">CBS 113389</strain>
    </source>
</reference>
<feature type="chain" id="PRO_5025515757" description="Lipase B" evidence="1">
    <location>
        <begin position="21"/>
        <end position="435"/>
    </location>
</feature>
<accession>A0A6A6PRL1</accession>